<dbReference type="AlphaFoldDB" id="A0A9Q0BSH6"/>
<dbReference type="EMBL" id="JAMKOV010000002">
    <property type="protein sequence ID" value="KAI8042546.1"/>
    <property type="molecule type" value="Genomic_DNA"/>
</dbReference>
<proteinExistence type="predicted"/>
<dbReference type="SUPFAM" id="SSF54495">
    <property type="entry name" value="UBC-like"/>
    <property type="match status" value="1"/>
</dbReference>
<feature type="domain" description="UBC core" evidence="1">
    <location>
        <begin position="25"/>
        <end position="170"/>
    </location>
</feature>
<dbReference type="PANTHER" id="PTHR24068">
    <property type="entry name" value="UBIQUITIN-CONJUGATING ENZYME E2"/>
    <property type="match status" value="1"/>
</dbReference>
<accession>A0A9Q0BSH6</accession>
<protein>
    <recommendedName>
        <fullName evidence="1">UBC core domain-containing protein</fullName>
    </recommendedName>
</protein>
<gene>
    <name evidence="2" type="ORF">M5D96_003859</name>
</gene>
<keyword evidence="3" id="KW-1185">Reference proteome</keyword>
<evidence type="ECO:0000313" key="2">
    <source>
        <dbReference type="EMBL" id="KAI8042546.1"/>
    </source>
</evidence>
<dbReference type="Proteomes" id="UP001059596">
    <property type="component" value="Unassembled WGS sequence"/>
</dbReference>
<dbReference type="InterPro" id="IPR016135">
    <property type="entry name" value="UBQ-conjugating_enzyme/RWD"/>
</dbReference>
<dbReference type="Gene3D" id="3.10.110.10">
    <property type="entry name" value="Ubiquitin Conjugating Enzyme"/>
    <property type="match status" value="1"/>
</dbReference>
<dbReference type="InterPro" id="IPR000608">
    <property type="entry name" value="UBC"/>
</dbReference>
<evidence type="ECO:0000313" key="3">
    <source>
        <dbReference type="Proteomes" id="UP001059596"/>
    </source>
</evidence>
<organism evidence="2 3">
    <name type="scientific">Drosophila gunungcola</name>
    <name type="common">fruit fly</name>
    <dbReference type="NCBI Taxonomy" id="103775"/>
    <lineage>
        <taxon>Eukaryota</taxon>
        <taxon>Metazoa</taxon>
        <taxon>Ecdysozoa</taxon>
        <taxon>Arthropoda</taxon>
        <taxon>Hexapoda</taxon>
        <taxon>Insecta</taxon>
        <taxon>Pterygota</taxon>
        <taxon>Neoptera</taxon>
        <taxon>Endopterygota</taxon>
        <taxon>Diptera</taxon>
        <taxon>Brachycera</taxon>
        <taxon>Muscomorpha</taxon>
        <taxon>Ephydroidea</taxon>
        <taxon>Drosophilidae</taxon>
        <taxon>Drosophila</taxon>
        <taxon>Sophophora</taxon>
    </lineage>
</organism>
<dbReference type="FunFam" id="3.10.110.10:FF:000002">
    <property type="entry name" value="Ubiquitin-conjugating enzyme E2 D3"/>
    <property type="match status" value="1"/>
</dbReference>
<dbReference type="CDD" id="cd23793">
    <property type="entry name" value="UBCc_UBE2E"/>
    <property type="match status" value="1"/>
</dbReference>
<comment type="caution">
    <text evidence="2">The sequence shown here is derived from an EMBL/GenBank/DDBJ whole genome shotgun (WGS) entry which is preliminary data.</text>
</comment>
<name>A0A9Q0BSH6_9MUSC</name>
<reference evidence="2" key="1">
    <citation type="journal article" date="2023" name="Genome Biol. Evol.">
        <title>Long-read-based Genome Assembly of Drosophila gunungcola Reveals Fewer Chemosensory Genes in Flower-breeding Species.</title>
        <authorList>
            <person name="Negi A."/>
            <person name="Liao B.Y."/>
            <person name="Yeh S.D."/>
        </authorList>
    </citation>
    <scope>NUCLEOTIDE SEQUENCE</scope>
    <source>
        <strain evidence="2">Sukarami</strain>
    </source>
</reference>
<dbReference type="OrthoDB" id="7851174at2759"/>
<dbReference type="SMART" id="SM00212">
    <property type="entry name" value="UBCc"/>
    <property type="match status" value="1"/>
</dbReference>
<dbReference type="Pfam" id="PF00179">
    <property type="entry name" value="UQ_con"/>
    <property type="match status" value="1"/>
</dbReference>
<dbReference type="PROSITE" id="PS50127">
    <property type="entry name" value="UBC_2"/>
    <property type="match status" value="1"/>
</dbReference>
<sequence>MDMISTAEEGNFNGNVSGNQKILRTSSKRIQKELDEITRDPPANCSAGLKEDNLYEWESTIMGPSESVYEGGMFCLDIHFPKDYPFKPPKVKFRTPVYHCNINLGHICLDILKENWSPALTITKVLLSISSLLTDCNPDDPLVGSIAKQYVLNREEHDKTARLWTKRYAKLE</sequence>
<evidence type="ECO:0000259" key="1">
    <source>
        <dbReference type="PROSITE" id="PS50127"/>
    </source>
</evidence>